<dbReference type="CDD" id="cd00190">
    <property type="entry name" value="Tryp_SPc"/>
    <property type="match status" value="2"/>
</dbReference>
<dbReference type="FunFam" id="2.40.10.10:FF:000028">
    <property type="entry name" value="Serine protease easter"/>
    <property type="match status" value="1"/>
</dbReference>
<evidence type="ECO:0000256" key="5">
    <source>
        <dbReference type="ARBA" id="ARBA00022859"/>
    </source>
</evidence>
<keyword evidence="7" id="KW-0325">Glycoprotein</keyword>
<evidence type="ECO:0000256" key="9">
    <source>
        <dbReference type="RuleBase" id="RU363034"/>
    </source>
</evidence>
<evidence type="ECO:0000259" key="10">
    <source>
        <dbReference type="PROSITE" id="PS50240"/>
    </source>
</evidence>
<dbReference type="VEuPathDB" id="VectorBase:ACON2_029751"/>
<organism evidence="11">
    <name type="scientific">Anopheles coluzzii</name>
    <name type="common">African malaria mosquito</name>
    <dbReference type="NCBI Taxonomy" id="1518534"/>
    <lineage>
        <taxon>Eukaryota</taxon>
        <taxon>Metazoa</taxon>
        <taxon>Ecdysozoa</taxon>
        <taxon>Arthropoda</taxon>
        <taxon>Hexapoda</taxon>
        <taxon>Insecta</taxon>
        <taxon>Pterygota</taxon>
        <taxon>Neoptera</taxon>
        <taxon>Endopterygota</taxon>
        <taxon>Diptera</taxon>
        <taxon>Nematocera</taxon>
        <taxon>Culicoidea</taxon>
        <taxon>Culicidae</taxon>
        <taxon>Anophelinae</taxon>
        <taxon>Anopheles</taxon>
    </lineage>
</organism>
<evidence type="ECO:0000256" key="1">
    <source>
        <dbReference type="ARBA" id="ARBA00004613"/>
    </source>
</evidence>
<evidence type="ECO:0000256" key="2">
    <source>
        <dbReference type="ARBA" id="ARBA00022525"/>
    </source>
</evidence>
<protein>
    <recommendedName>
        <fullName evidence="10">Peptidase S1 domain-containing protein</fullName>
    </recommendedName>
</protein>
<feature type="domain" description="Peptidase S1" evidence="10">
    <location>
        <begin position="1751"/>
        <end position="1967"/>
    </location>
</feature>
<evidence type="ECO:0000313" key="11">
    <source>
        <dbReference type="EnsemblMetazoa" id="ACOM032748-PA.1"/>
    </source>
</evidence>
<dbReference type="PANTHER" id="PTHR24260:SF147">
    <property type="entry name" value="EG:BACR7A4.3 PROTEIN-RELATED"/>
    <property type="match status" value="1"/>
</dbReference>
<dbReference type="InterPro" id="IPR001254">
    <property type="entry name" value="Trypsin_dom"/>
</dbReference>
<dbReference type="PANTHER" id="PTHR24260">
    <property type="match status" value="1"/>
</dbReference>
<keyword evidence="5" id="KW-0391">Immunity</keyword>
<dbReference type="InterPro" id="IPR018114">
    <property type="entry name" value="TRYPSIN_HIS"/>
</dbReference>
<feature type="domain" description="Peptidase S1" evidence="10">
    <location>
        <begin position="93"/>
        <end position="348"/>
    </location>
</feature>
<dbReference type="GO" id="GO:0004252">
    <property type="term" value="F:serine-type endopeptidase activity"/>
    <property type="evidence" value="ECO:0007669"/>
    <property type="project" value="InterPro"/>
</dbReference>
<dbReference type="VEuPathDB" id="VectorBase:ACON2_033759"/>
<dbReference type="InterPro" id="IPR033116">
    <property type="entry name" value="TRYPSIN_SER"/>
</dbReference>
<feature type="domain" description="Peptidase S1" evidence="10">
    <location>
        <begin position="722"/>
        <end position="965"/>
    </location>
</feature>
<feature type="domain" description="Peptidase S1" evidence="10">
    <location>
        <begin position="421"/>
        <end position="666"/>
    </location>
</feature>
<name>A0A8W7PJE8_ANOCL</name>
<dbReference type="InterPro" id="IPR001314">
    <property type="entry name" value="Peptidase_S1A"/>
</dbReference>
<dbReference type="PROSITE" id="PS00135">
    <property type="entry name" value="TRYPSIN_SER"/>
    <property type="match status" value="2"/>
</dbReference>
<dbReference type="PRINTS" id="PR00722">
    <property type="entry name" value="CHYMOTRYPSIN"/>
</dbReference>
<accession>A0A8W7PJE8</accession>
<dbReference type="Gene3D" id="2.40.10.10">
    <property type="entry name" value="Trypsin-like serine proteases"/>
    <property type="match status" value="8"/>
</dbReference>
<dbReference type="GO" id="GO:0045087">
    <property type="term" value="P:innate immune response"/>
    <property type="evidence" value="ECO:0007669"/>
    <property type="project" value="UniProtKB-KW"/>
</dbReference>
<keyword evidence="9" id="KW-0645">Protease</keyword>
<dbReference type="EnsemblMetazoa" id="ACOM032748-RA">
    <property type="protein sequence ID" value="ACOM032748-PA.1"/>
    <property type="gene ID" value="ACOM032748"/>
</dbReference>
<dbReference type="GO" id="GO:0005576">
    <property type="term" value="C:extracellular region"/>
    <property type="evidence" value="ECO:0007669"/>
    <property type="project" value="UniProtKB-SubCell"/>
</dbReference>
<dbReference type="PROSITE" id="PS50240">
    <property type="entry name" value="TRYPSIN_DOM"/>
    <property type="match status" value="7"/>
</dbReference>
<evidence type="ECO:0000256" key="7">
    <source>
        <dbReference type="ARBA" id="ARBA00023180"/>
    </source>
</evidence>
<dbReference type="Proteomes" id="UP000075882">
    <property type="component" value="Unassembled WGS sequence"/>
</dbReference>
<comment type="similarity">
    <text evidence="8">Belongs to the peptidase S1 family. CLIP subfamily.</text>
</comment>
<proteinExistence type="inferred from homology"/>
<keyword evidence="9" id="KW-0720">Serine protease</keyword>
<feature type="domain" description="Peptidase S1" evidence="10">
    <location>
        <begin position="1992"/>
        <end position="2210"/>
    </location>
</feature>
<keyword evidence="6" id="KW-1015">Disulfide bond</keyword>
<reference evidence="11" key="1">
    <citation type="submission" date="2022-08" db="UniProtKB">
        <authorList>
            <consortium name="EnsemblMetazoa"/>
        </authorList>
    </citation>
    <scope>IDENTIFICATION</scope>
</reference>
<dbReference type="SMART" id="SM00020">
    <property type="entry name" value="Tryp_SPc"/>
    <property type="match status" value="2"/>
</dbReference>
<evidence type="ECO:0000256" key="8">
    <source>
        <dbReference type="ARBA" id="ARBA00024195"/>
    </source>
</evidence>
<comment type="subcellular location">
    <subcellularLocation>
        <location evidence="1">Secreted</location>
    </subcellularLocation>
</comment>
<dbReference type="Pfam" id="PF00089">
    <property type="entry name" value="Trypsin"/>
    <property type="match status" value="6"/>
</dbReference>
<dbReference type="GO" id="GO:0006508">
    <property type="term" value="P:proteolysis"/>
    <property type="evidence" value="ECO:0007669"/>
    <property type="project" value="UniProtKB-KW"/>
</dbReference>
<keyword evidence="2" id="KW-0964">Secreted</keyword>
<sequence>MAYMENELNRKQTMMPNVPLNHNGKVTPFVVAIGAPSNVSCQKSTPYTKVSSYVQWIVSTIQASGEPAWEWKFKEAECALRYVHLRQYQKQVLIDQTDTFDVVTPARRRLEPRYTDAMVEIGYGGYSVSREDCYGLIIDEDTVLTLAQCTTNHGKRATFVMYMGNERNTVVKHYNHPGYREGQYYNNIGLLKVRSRFLFFRSFVPFCIWHENDLADSIVELTGHGRRDLNYFSLHNASVDVFEPQNFQLVARANVLPINKCSYPEEFSSNVSNGLTGEHLCFGNEAYLVPETCQQAAGGPIGGKKFKFNKQFRYAYALNSFGRDCGFGRAAVGVRLSSHIGWLQSVLLPDYRKDSGSVHFLHSELEENDTCRHVDGAAGLCVEATRCPKIRYDFSVNRRVVFCQTSSVVCCPYENMVNETTAGGRELDECADRIKASSGSTNEAQFETGFIPEPHLVEVGWRVNGEAKTQWSCRGTLITSKAVLTSAKCLQQQSIAPSVIRLGLNEAAPVVNVEETILHPEFDVGSGKNNIALIKMRDAIDQSTIAINPACLWKNQTHTPFEMIQSVINGSTDSYVYPTAMYNRDCQALEEGLSSNQLCVDVQPHDTKVSLGDLLFWSEVMDDGTRVQYLVGIMSHVTAGDRTVHVHSRISSYAALTDRLTLNKMWFVVCSLGLIVLFEQGSALVPTGDLKSLDEKNVILPNRRESLTGKYYKYGKTSMIKPAFGQTTYLREFAHMAAIGWTQPDSTITWNCGGSLIWENYILTAAHCVEDAQQNAPDVARFGDLDLFNATDDQYAQQLKIVEIIRHPEHRHRDRYHDIALMRLEREVMLHDTVAPACLWTDDEIRFKRFEATGWGDTSFAAEKTPILLKVALSPVANEQCNEHYLNIRSLRNGLHTNQLCAGDARMDTCPGDSGGPLQIKLLHNTRETPFLVGVTSFGLACGLSVPGVYTRVAPYVPWIRSVLKDRGENATEWKFQPQACALRYAQYREFEPRVLLHKSQNLEQIDLSEAHLFSTASRQLAAIHWNGTDDSEQNDCFVELHNGTNCTQHRNETPAEHLCFGAKPFLVPSTCQQSLGGPLEREVGRFGRSLPYVYALNLAGRDCGYGESALGVRLASHLAWFNSILFPKRVEEDPAEAFIFLNNDLEEGDTCAVDGVGMGVCTSAVNCPRMLYRFQQNQPVQFCGSGSVLCCSREDVRSALDAEWREIDSCATRRNSEEDDFDPRHHMVSLDLSQGIETQTCIATMISNRTFLTAASCLDGKGTLKYVTLDNREIQMVVLMVVEKVTVHPEYDSTTKRHNIALVTVMHRTDIAFGKSPICLWSNQTHTPFYLEQVGLTEESTLGPALAFTKFNSDCDRTFRRTLNDHELCVDVEQLPYMDTVEVDEGMPAFWKGRGTGNYLVGIASHSAPNDSRVFLHTRIAPYAGWIKTSAELAGLANPAQGVLHEALKPNERETLDDCHLRFYSFGSGGAVAPAAGRPAYLREFAHIGTIGWSQPDGTVRWSCGGSLIWENFVLTAAHCAADLNNEPPDVFAQQYKIAEILRHPEHRFSAKYHDIALIKLEQRVTLNETVAPASLWSEEELRFDVLEAAGWGAICFGQSQTPTLLKVSLKPVERDRCDQFYRVGDRGLREGLQDYQLCAGDVKMDTCPGDSGGPLQVKLLHNAKVTPFVVAVTSFGSACGQSTPEWKFEPYACALRYVQLREYEPDVVSRKSEGHESLSFNGVHITIEDSLSTMKIGWEDAKLKAPDNCYGVLIDEDTVLMLAECTSYEGQPATHVIVLDDIWKEIVRLYTHPNYRSGSHYNNIAIVKLKEPIFFTSRYFAPACPWFYPELPDPEFEVTGRGRNDLNTVPLYDEQVIGIDARNASLLVRSAQQRDGNCSLSQAHRQLFTNDLSDEHLCFGHGTFLVADTCEQLFGGPIQRNLFRYSKYFKHVYALNLLGRDCGFGQSAVGVRLAHHAEWLSKVLLPQRRHAAAPVQFYNTDLELNDHCRRTDGSQGVCTELARCPKIMIAWQTSDGEFDFCVGTLITRSMALSSANCLSRISNNRTVVKLGWEKTAPTLWVKETILHPQYEESTLRNDIGIVKIDGEVDSKTGKVPACLWHNQTHTPFHMRQFMLSELQYLNSYPKYNKDCEAYQHFGNRSLEATQLCADLELEFQAIETGEPAFWQKQLADGGGVVHYLVGIVSYVFPMTTVQTRVESYVDWIKMHV</sequence>
<dbReference type="InterPro" id="IPR043504">
    <property type="entry name" value="Peptidase_S1_PA_chymotrypsin"/>
</dbReference>
<evidence type="ECO:0000256" key="6">
    <source>
        <dbReference type="ARBA" id="ARBA00023157"/>
    </source>
</evidence>
<keyword evidence="4" id="KW-0732">Signal</keyword>
<dbReference type="VEuPathDB" id="VectorBase:ACON2_037330"/>
<dbReference type="VEuPathDB" id="VectorBase:ACON2_031876"/>
<feature type="domain" description="Peptidase S1" evidence="10">
    <location>
        <begin position="1228"/>
        <end position="1433"/>
    </location>
</feature>
<evidence type="ECO:0000256" key="4">
    <source>
        <dbReference type="ARBA" id="ARBA00022729"/>
    </source>
</evidence>
<dbReference type="InterPro" id="IPR051333">
    <property type="entry name" value="CLIP_Serine_Protease"/>
</dbReference>
<dbReference type="SUPFAM" id="SSF50494">
    <property type="entry name" value="Trypsin-like serine proteases"/>
    <property type="match status" value="8"/>
</dbReference>
<dbReference type="InterPro" id="IPR009003">
    <property type="entry name" value="Peptidase_S1_PA"/>
</dbReference>
<dbReference type="PROSITE" id="PS00134">
    <property type="entry name" value="TRYPSIN_HIS"/>
    <property type="match status" value="2"/>
</dbReference>
<keyword evidence="9" id="KW-0378">Hydrolase</keyword>
<feature type="domain" description="Peptidase S1" evidence="10">
    <location>
        <begin position="1468"/>
        <end position="1746"/>
    </location>
</feature>
<evidence type="ECO:0000256" key="3">
    <source>
        <dbReference type="ARBA" id="ARBA00022588"/>
    </source>
</evidence>
<keyword evidence="3" id="KW-0399">Innate immunity</keyword>